<evidence type="ECO:0000256" key="1">
    <source>
        <dbReference type="SAM" id="Phobius"/>
    </source>
</evidence>
<comment type="caution">
    <text evidence="2">The sequence shown here is derived from an EMBL/GenBank/DDBJ whole genome shotgun (WGS) entry which is preliminary data.</text>
</comment>
<dbReference type="OrthoDB" id="5348749at2"/>
<evidence type="ECO:0000313" key="2">
    <source>
        <dbReference type="EMBL" id="PKI80030.1"/>
    </source>
</evidence>
<keyword evidence="1" id="KW-0472">Membrane</keyword>
<dbReference type="EMBL" id="NXIF01000045">
    <property type="protein sequence ID" value="PKI80030.1"/>
    <property type="molecule type" value="Genomic_DNA"/>
</dbReference>
<evidence type="ECO:0008006" key="4">
    <source>
        <dbReference type="Google" id="ProtNLM"/>
    </source>
</evidence>
<organism evidence="2 3">
    <name type="scientific">Malaciobacter halophilus</name>
    <dbReference type="NCBI Taxonomy" id="197482"/>
    <lineage>
        <taxon>Bacteria</taxon>
        <taxon>Pseudomonadati</taxon>
        <taxon>Campylobacterota</taxon>
        <taxon>Epsilonproteobacteria</taxon>
        <taxon>Campylobacterales</taxon>
        <taxon>Arcobacteraceae</taxon>
        <taxon>Malaciobacter</taxon>
    </lineage>
</organism>
<dbReference type="Proteomes" id="UP000233248">
    <property type="component" value="Unassembled WGS sequence"/>
</dbReference>
<dbReference type="AlphaFoldDB" id="A0A2N1J0F6"/>
<reference evidence="2 3" key="1">
    <citation type="submission" date="2017-09" db="EMBL/GenBank/DDBJ databases">
        <title>Genomics of the genus Arcobacter.</title>
        <authorList>
            <person name="Perez-Cataluna A."/>
            <person name="Figueras M.J."/>
            <person name="Salas-Masso N."/>
        </authorList>
    </citation>
    <scope>NUCLEOTIDE SEQUENCE [LARGE SCALE GENOMIC DNA]</scope>
    <source>
        <strain evidence="2 3">DSM 18005</strain>
    </source>
</reference>
<name>A0A2N1J0F6_9BACT</name>
<keyword evidence="1" id="KW-0812">Transmembrane</keyword>
<gene>
    <name evidence="2" type="ORF">CP960_11345</name>
</gene>
<evidence type="ECO:0000313" key="3">
    <source>
        <dbReference type="Proteomes" id="UP000233248"/>
    </source>
</evidence>
<proteinExistence type="predicted"/>
<protein>
    <recommendedName>
        <fullName evidence="4">Transmembrane protein</fullName>
    </recommendedName>
</protein>
<keyword evidence="1" id="KW-1133">Transmembrane helix</keyword>
<accession>A0A2N1J0F6</accession>
<dbReference type="RefSeq" id="WP_101185609.1">
    <property type="nucleotide sequence ID" value="NZ_CP031218.1"/>
</dbReference>
<sequence>MEKFSLLNSQFIILFVKVTEEIKSKHLKSFISSQLQLKNIAYKNKKVYFSFIKQLSAYQIIVFENNKFDFLFFDNLKTNSKYIVVVIEFYILVLKNKQLYYLLPINYSLDKNQITQLIINKLQLKSFEIMLLSKEEIKIAIKNTKKNSSNLIHYSSFLTLDIFLFICFFCIASFFIYINKSDKNQNNIKYKKAPILNKKTVLSKKLLNIYKELDLNKIHLKQGDFSTNKYSLIVLSNSLPKVESFSKQLAFEIEYIKFDQKEDKYEVSLFKTTTK</sequence>
<feature type="transmembrane region" description="Helical" evidence="1">
    <location>
        <begin position="151"/>
        <end position="178"/>
    </location>
</feature>
<keyword evidence="3" id="KW-1185">Reference proteome</keyword>
<dbReference type="KEGG" id="ahs:AHALO_2031"/>